<dbReference type="Pfam" id="PF18741">
    <property type="entry name" value="MTES_1575"/>
    <property type="match status" value="1"/>
</dbReference>
<dbReference type="Gene3D" id="3.40.960.10">
    <property type="entry name" value="VSR Endonuclease"/>
    <property type="match status" value="1"/>
</dbReference>
<keyword evidence="5" id="KW-0067">ATP-binding</keyword>
<dbReference type="PANTHER" id="PTHR43788:SF8">
    <property type="entry name" value="DNA-BINDING PROTEIN SMUBP-2"/>
    <property type="match status" value="1"/>
</dbReference>
<evidence type="ECO:0000259" key="7">
    <source>
        <dbReference type="Pfam" id="PF13087"/>
    </source>
</evidence>
<comment type="caution">
    <text evidence="9">The sequence shown here is derived from an EMBL/GenBank/DDBJ whole genome shotgun (WGS) entry which is preliminary data.</text>
</comment>
<reference evidence="9 10" key="1">
    <citation type="submission" date="2024-04" db="EMBL/GenBank/DDBJ databases">
        <title>Novel species of the genus Ideonella isolated from streams.</title>
        <authorList>
            <person name="Lu H."/>
        </authorList>
    </citation>
    <scope>NUCLEOTIDE SEQUENCE [LARGE SCALE GENOMIC DNA]</scope>
    <source>
        <strain evidence="9 10">DXS22W</strain>
    </source>
</reference>
<dbReference type="EMBL" id="JBBUTH010000002">
    <property type="protein sequence ID" value="MEK8049553.1"/>
    <property type="molecule type" value="Genomic_DNA"/>
</dbReference>
<dbReference type="InterPro" id="IPR047187">
    <property type="entry name" value="SF1_C_Upf1"/>
</dbReference>
<comment type="similarity">
    <text evidence="1">Belongs to the DNA2/NAM7 helicase family.</text>
</comment>
<evidence type="ECO:0000256" key="2">
    <source>
        <dbReference type="ARBA" id="ARBA00022741"/>
    </source>
</evidence>
<dbReference type="CDD" id="cd18808">
    <property type="entry name" value="SF1_C_Upf1"/>
    <property type="match status" value="1"/>
</dbReference>
<keyword evidence="2" id="KW-0547">Nucleotide-binding</keyword>
<feature type="domain" description="Restriction endonuclease type II-like" evidence="8">
    <location>
        <begin position="869"/>
        <end position="957"/>
    </location>
</feature>
<dbReference type="InterPro" id="IPR050534">
    <property type="entry name" value="Coronavir_polyprotein_1ab"/>
</dbReference>
<evidence type="ECO:0000259" key="6">
    <source>
        <dbReference type="Pfam" id="PF13086"/>
    </source>
</evidence>
<evidence type="ECO:0000256" key="1">
    <source>
        <dbReference type="ARBA" id="ARBA00007913"/>
    </source>
</evidence>
<sequence length="970" mass="107404">MAWLGYPVRLRRHRTPRWEGFFVEPLLLWRIELGDQGGDLPRIEDDAPLLNAKFLRSVAMGDGIQLAEETARLTDELGLNVAMADLPEAEEIVERLARIRPDWDWKENLDPAGCQGGTPLAEITEEGIYNRAIVLPGERSPFTQGLETELKALGGVSEASFNGTALGRWLSGVVEAGERQADLEPLIEVLPMNTEQRAAVRTALTAPHTVVTGPPGTGKSQVVTNLLVNAAWRGMKVLFASKNNKAVDVVEARVNGLGNRPVLLRLGSKEYQAKVAGYLTQLLAGSPGAEDKQNYEEGLERHRGLAARLAELDRAQQLTLEARNTADRLDAEADDARHLFGQRLAAVDEPAVRRATSDLAALEQALGRADRSRQGMLTRLFWTLALPGRLRSLDAAVAAVAPSANVLGVPLPQAATEPALPEFASATREWGRRLEAANKLLRYRQALDVLKHSPSFEDIAKQRTTLAEQIAQNSQRLWRDWVQLAPTRLTHAQRKDVADYAAVLQLITGPDAERVHGSVRQRARELQSKVTELFACWAVTSLSARGRVPFEPGYFDLVVIDEASQCDIASALPLLYRAKRSVIIGDPQQLKHISALSKPRDSELQHKHGLVDTRVGWMYSVSSLYDVAASVVPQQAIVNLRDHHRSHADIIEFSNRAFYEGRLRVATRYRQLKRPRNAEPGVVWQDVRGKVTRPASGGAQNAQEARALVAALEDLVVTRAYDGTVGVVTPFRAQAQLLQQLVEGSDGLTSARERCDLLVDTVHRFQGDERDVMFFSPVVSSDMPTGGLGFLRSNGNLFNVAITRARGLLHVVGDRAAASSSGVDYLADFAGYVSALDGAAGRRHEPPDPVSLGAEYPQVARPERVSDWERVFYRALYAAGVRPIPQYSVEQYDLDFAVIIGDRMLNIEVDGERYHRSWTGELCLRDQLRNQRLIELGWEVKRFWVYEVRDSLHECVEAVARWVRNSRGAA</sequence>
<dbReference type="InterPro" id="IPR027417">
    <property type="entry name" value="P-loop_NTPase"/>
</dbReference>
<organism evidence="9 10">
    <name type="scientific">Pseudaquabacterium inlustre</name>
    <dbReference type="NCBI Taxonomy" id="2984192"/>
    <lineage>
        <taxon>Bacteria</taxon>
        <taxon>Pseudomonadati</taxon>
        <taxon>Pseudomonadota</taxon>
        <taxon>Betaproteobacteria</taxon>
        <taxon>Burkholderiales</taxon>
        <taxon>Sphaerotilaceae</taxon>
        <taxon>Pseudaquabacterium</taxon>
    </lineage>
</organism>
<dbReference type="InterPro" id="IPR041677">
    <property type="entry name" value="DNA2/NAM7_AAA_11"/>
</dbReference>
<dbReference type="SUPFAM" id="SSF52980">
    <property type="entry name" value="Restriction endonuclease-like"/>
    <property type="match status" value="1"/>
</dbReference>
<feature type="domain" description="DNA2/NAM7 helicase-like C-terminal" evidence="7">
    <location>
        <begin position="634"/>
        <end position="815"/>
    </location>
</feature>
<protein>
    <submittedName>
        <fullName evidence="9">AAA domain-containing protein</fullName>
    </submittedName>
</protein>
<evidence type="ECO:0000259" key="8">
    <source>
        <dbReference type="Pfam" id="PF18741"/>
    </source>
</evidence>
<evidence type="ECO:0000256" key="3">
    <source>
        <dbReference type="ARBA" id="ARBA00022801"/>
    </source>
</evidence>
<dbReference type="RefSeq" id="WP_341409235.1">
    <property type="nucleotide sequence ID" value="NZ_JBBUTH010000002.1"/>
</dbReference>
<dbReference type="SUPFAM" id="SSF52540">
    <property type="entry name" value="P-loop containing nucleoside triphosphate hydrolases"/>
    <property type="match status" value="1"/>
</dbReference>
<dbReference type="InterPro" id="IPR041679">
    <property type="entry name" value="DNA2/NAM7-like_C"/>
</dbReference>
<name>A0ABU9CCF8_9BURK</name>
<feature type="domain" description="DNA2/NAM7 helicase helicase" evidence="6">
    <location>
        <begin position="513"/>
        <end position="591"/>
    </location>
</feature>
<dbReference type="Gene3D" id="3.40.50.300">
    <property type="entry name" value="P-loop containing nucleotide triphosphate hydrolases"/>
    <property type="match status" value="3"/>
</dbReference>
<evidence type="ECO:0000313" key="9">
    <source>
        <dbReference type="EMBL" id="MEK8049553.1"/>
    </source>
</evidence>
<keyword evidence="10" id="KW-1185">Reference proteome</keyword>
<evidence type="ECO:0000313" key="10">
    <source>
        <dbReference type="Proteomes" id="UP001365405"/>
    </source>
</evidence>
<proteinExistence type="inferred from homology"/>
<feature type="domain" description="DNA2/NAM7 helicase helicase" evidence="6">
    <location>
        <begin position="192"/>
        <end position="334"/>
    </location>
</feature>
<accession>A0ABU9CCF8</accession>
<dbReference type="PANTHER" id="PTHR43788">
    <property type="entry name" value="DNA2/NAM7 HELICASE FAMILY MEMBER"/>
    <property type="match status" value="1"/>
</dbReference>
<dbReference type="Pfam" id="PF13087">
    <property type="entry name" value="AAA_12"/>
    <property type="match status" value="1"/>
</dbReference>
<dbReference type="Proteomes" id="UP001365405">
    <property type="component" value="Unassembled WGS sequence"/>
</dbReference>
<dbReference type="InterPro" id="IPR049468">
    <property type="entry name" value="Restrct_endonuc-II-like_dom"/>
</dbReference>
<dbReference type="InterPro" id="IPR011335">
    <property type="entry name" value="Restrct_endonuc-II-like"/>
</dbReference>
<keyword evidence="4" id="KW-0347">Helicase</keyword>
<dbReference type="Pfam" id="PF13086">
    <property type="entry name" value="AAA_11"/>
    <property type="match status" value="2"/>
</dbReference>
<gene>
    <name evidence="9" type="ORF">AACH10_04815</name>
</gene>
<evidence type="ECO:0000256" key="5">
    <source>
        <dbReference type="ARBA" id="ARBA00022840"/>
    </source>
</evidence>
<evidence type="ECO:0000256" key="4">
    <source>
        <dbReference type="ARBA" id="ARBA00022806"/>
    </source>
</evidence>
<keyword evidence="3" id="KW-0378">Hydrolase</keyword>